<dbReference type="InterPro" id="IPR018490">
    <property type="entry name" value="cNMP-bd_dom_sf"/>
</dbReference>
<dbReference type="RefSeq" id="WP_377069711.1">
    <property type="nucleotide sequence ID" value="NZ_JBHMEC010000015.1"/>
</dbReference>
<evidence type="ECO:0000313" key="4">
    <source>
        <dbReference type="Proteomes" id="UP001589670"/>
    </source>
</evidence>
<dbReference type="EMBL" id="JBHMEC010000015">
    <property type="protein sequence ID" value="MFB9150169.1"/>
    <property type="molecule type" value="Genomic_DNA"/>
</dbReference>
<feature type="transmembrane region" description="Helical" evidence="1">
    <location>
        <begin position="6"/>
        <end position="27"/>
    </location>
</feature>
<dbReference type="SMART" id="SM00100">
    <property type="entry name" value="cNMP"/>
    <property type="match status" value="1"/>
</dbReference>
<dbReference type="PROSITE" id="PS50042">
    <property type="entry name" value="CNMP_BINDING_3"/>
    <property type="match status" value="1"/>
</dbReference>
<name>A0ABV5I0H0_9RHOB</name>
<gene>
    <name evidence="3" type="ORF">ACFFU4_10455</name>
</gene>
<dbReference type="Gene3D" id="2.60.120.10">
    <property type="entry name" value="Jelly Rolls"/>
    <property type="match status" value="1"/>
</dbReference>
<protein>
    <submittedName>
        <fullName evidence="3">Cyclic nucleotide-binding domain-containing protein</fullName>
    </submittedName>
</protein>
<dbReference type="Pfam" id="PF00027">
    <property type="entry name" value="cNMP_binding"/>
    <property type="match status" value="1"/>
</dbReference>
<dbReference type="InterPro" id="IPR014710">
    <property type="entry name" value="RmlC-like_jellyroll"/>
</dbReference>
<feature type="transmembrane region" description="Helical" evidence="1">
    <location>
        <begin position="34"/>
        <end position="58"/>
    </location>
</feature>
<evidence type="ECO:0000256" key="1">
    <source>
        <dbReference type="SAM" id="Phobius"/>
    </source>
</evidence>
<dbReference type="Proteomes" id="UP001589670">
    <property type="component" value="Unassembled WGS sequence"/>
</dbReference>
<keyword evidence="1" id="KW-0812">Transmembrane</keyword>
<dbReference type="InterPro" id="IPR000595">
    <property type="entry name" value="cNMP-bd_dom"/>
</dbReference>
<keyword evidence="1" id="KW-1133">Transmembrane helix</keyword>
<dbReference type="CDD" id="cd00038">
    <property type="entry name" value="CAP_ED"/>
    <property type="match status" value="1"/>
</dbReference>
<reference evidence="3 4" key="1">
    <citation type="submission" date="2024-09" db="EMBL/GenBank/DDBJ databases">
        <authorList>
            <person name="Sun Q."/>
            <person name="Mori K."/>
        </authorList>
    </citation>
    <scope>NUCLEOTIDE SEQUENCE [LARGE SCALE GENOMIC DNA]</scope>
    <source>
        <strain evidence="3 4">CECT 9424</strain>
    </source>
</reference>
<evidence type="ECO:0000259" key="2">
    <source>
        <dbReference type="PROSITE" id="PS50042"/>
    </source>
</evidence>
<dbReference type="PANTHER" id="PTHR24567">
    <property type="entry name" value="CRP FAMILY TRANSCRIPTIONAL REGULATORY PROTEIN"/>
    <property type="match status" value="1"/>
</dbReference>
<comment type="caution">
    <text evidence="3">The sequence shown here is derived from an EMBL/GenBank/DDBJ whole genome shotgun (WGS) entry which is preliminary data.</text>
</comment>
<proteinExistence type="predicted"/>
<accession>A0ABV5I0H0</accession>
<feature type="domain" description="Cyclic nucleotide-binding" evidence="2">
    <location>
        <begin position="81"/>
        <end position="179"/>
    </location>
</feature>
<dbReference type="PANTHER" id="PTHR24567:SF68">
    <property type="entry name" value="DNA-BINDING TRANSCRIPTIONAL DUAL REGULATOR CRP"/>
    <property type="match status" value="1"/>
</dbReference>
<evidence type="ECO:0000313" key="3">
    <source>
        <dbReference type="EMBL" id="MFB9150169.1"/>
    </source>
</evidence>
<dbReference type="SUPFAM" id="SSF51206">
    <property type="entry name" value="cAMP-binding domain-like"/>
    <property type="match status" value="1"/>
</dbReference>
<dbReference type="InterPro" id="IPR050397">
    <property type="entry name" value="Env_Response_Regulators"/>
</dbReference>
<organism evidence="3 4">
    <name type="scientific">Roseovarius ramblicola</name>
    <dbReference type="NCBI Taxonomy" id="2022336"/>
    <lineage>
        <taxon>Bacteria</taxon>
        <taxon>Pseudomonadati</taxon>
        <taxon>Pseudomonadota</taxon>
        <taxon>Alphaproteobacteria</taxon>
        <taxon>Rhodobacterales</taxon>
        <taxon>Roseobacteraceae</taxon>
        <taxon>Roseovarius</taxon>
    </lineage>
</organism>
<keyword evidence="4" id="KW-1185">Reference proteome</keyword>
<keyword evidence="1" id="KW-0472">Membrane</keyword>
<sequence length="211" mass="23332">MDLITAYHIIEVVGWLAAVLKVASLLAMKSMIPLRILAIASSVCFIIYSGVLQLWPLLAVELVLLPTNAYRLYEIIALRRLVTHMTDESEPDFSVAMAYGEKRVIQAGDVIFEKGDPVDSLYYLAEGCVEIEGQNVSVAAGKIFGEMAFFNNSAVRSATVRCLEDTVVYELDERGFARLQHEDPKFAMAVMRTVTRRLVANAAQSQEAQPG</sequence>